<feature type="transmembrane region" description="Helical" evidence="1">
    <location>
        <begin position="69"/>
        <end position="89"/>
    </location>
</feature>
<keyword evidence="3" id="KW-1185">Reference proteome</keyword>
<keyword evidence="1" id="KW-1133">Transmembrane helix</keyword>
<protein>
    <recommendedName>
        <fullName evidence="4">Transmembrane protein</fullName>
    </recommendedName>
</protein>
<evidence type="ECO:0000313" key="2">
    <source>
        <dbReference type="EMBL" id="BBX75121.1"/>
    </source>
</evidence>
<dbReference type="AlphaFoldDB" id="A0A7I7MSB3"/>
<evidence type="ECO:0008006" key="4">
    <source>
        <dbReference type="Google" id="ProtNLM"/>
    </source>
</evidence>
<keyword evidence="1" id="KW-0472">Membrane</keyword>
<dbReference type="Proteomes" id="UP000467236">
    <property type="component" value="Chromosome"/>
</dbReference>
<evidence type="ECO:0000256" key="1">
    <source>
        <dbReference type="SAM" id="Phobius"/>
    </source>
</evidence>
<evidence type="ECO:0000313" key="3">
    <source>
        <dbReference type="Proteomes" id="UP000467236"/>
    </source>
</evidence>
<reference evidence="2 3" key="1">
    <citation type="journal article" date="2019" name="Emerg. Microbes Infect.">
        <title>Comprehensive subspecies identification of 175 nontuberculous mycobacteria species based on 7547 genomic profiles.</title>
        <authorList>
            <person name="Matsumoto Y."/>
            <person name="Kinjo T."/>
            <person name="Motooka D."/>
            <person name="Nabeya D."/>
            <person name="Jung N."/>
            <person name="Uechi K."/>
            <person name="Horii T."/>
            <person name="Iida T."/>
            <person name="Fujita J."/>
            <person name="Nakamura S."/>
        </authorList>
    </citation>
    <scope>NUCLEOTIDE SEQUENCE [LARGE SCALE GENOMIC DNA]</scope>
    <source>
        <strain evidence="2 3">JCM 14233</strain>
    </source>
</reference>
<name>A0A7I7MSB3_9MYCO</name>
<gene>
    <name evidence="2" type="ORF">MSHI_30270</name>
</gene>
<keyword evidence="1" id="KW-0812">Transmembrane</keyword>
<proteinExistence type="predicted"/>
<dbReference type="KEGG" id="mshj:MSHI_30270"/>
<dbReference type="EMBL" id="AP022575">
    <property type="protein sequence ID" value="BBX75121.1"/>
    <property type="molecule type" value="Genomic_DNA"/>
</dbReference>
<accession>A0A7I7MSB3</accession>
<sequence length="99" mass="10780">MYIGIAGLLLALLGLAALYFPVYLDQYDMYGIKVTCGNGLRSDLTQAHQANSGALVTRCDTALLVRRAWAIPAVAMGWLLVTGFLVVWVHNGQKQDRVA</sequence>
<organism evidence="2 3">
    <name type="scientific">Mycobacterium shinjukuense</name>
    <dbReference type="NCBI Taxonomy" id="398694"/>
    <lineage>
        <taxon>Bacteria</taxon>
        <taxon>Bacillati</taxon>
        <taxon>Actinomycetota</taxon>
        <taxon>Actinomycetes</taxon>
        <taxon>Mycobacteriales</taxon>
        <taxon>Mycobacteriaceae</taxon>
        <taxon>Mycobacterium</taxon>
    </lineage>
</organism>